<dbReference type="InterPro" id="IPR000390">
    <property type="entry name" value="Small_drug/metabolite_transptr"/>
</dbReference>
<comment type="subcellular location">
    <subcellularLocation>
        <location evidence="1 7">Cell membrane</location>
        <topology evidence="1 7">Multi-pass membrane protein</topology>
    </subcellularLocation>
</comment>
<proteinExistence type="inferred from homology"/>
<feature type="transmembrane region" description="Helical" evidence="8">
    <location>
        <begin position="55"/>
        <end position="76"/>
    </location>
</feature>
<dbReference type="InterPro" id="IPR037185">
    <property type="entry name" value="EmrE-like"/>
</dbReference>
<keyword evidence="3" id="KW-1003">Cell membrane</keyword>
<dbReference type="GO" id="GO:0005886">
    <property type="term" value="C:plasma membrane"/>
    <property type="evidence" value="ECO:0007669"/>
    <property type="project" value="UniProtKB-SubCell"/>
</dbReference>
<feature type="transmembrane region" description="Helical" evidence="8">
    <location>
        <begin position="82"/>
        <end position="98"/>
    </location>
</feature>
<comment type="caution">
    <text evidence="9">The sequence shown here is derived from an EMBL/GenBank/DDBJ whole genome shotgun (WGS) entry which is preliminary data.</text>
</comment>
<dbReference type="InterPro" id="IPR045324">
    <property type="entry name" value="Small_multidrug_res"/>
</dbReference>
<evidence type="ECO:0000256" key="8">
    <source>
        <dbReference type="SAM" id="Phobius"/>
    </source>
</evidence>
<gene>
    <name evidence="9" type="primary">yvaE</name>
    <name evidence="9" type="ORF">HFA01_09710</name>
</gene>
<sequence length="99" mass="10868">MGYLILSLVFATIGNISVKLSSGFQRVIPSITAFVFIGACLYFLTLSVQTIEVGIAYAIWSGVSIMATTIFGILLFNEKASRRKFLFIILIILGVMIIK</sequence>
<evidence type="ECO:0000313" key="9">
    <source>
        <dbReference type="EMBL" id="GEN52709.1"/>
    </source>
</evidence>
<dbReference type="EMBL" id="BJYD01000006">
    <property type="protein sequence ID" value="GEN52709.1"/>
    <property type="molecule type" value="Genomic_DNA"/>
</dbReference>
<evidence type="ECO:0000256" key="2">
    <source>
        <dbReference type="ARBA" id="ARBA00022448"/>
    </source>
</evidence>
<keyword evidence="10" id="KW-1185">Reference proteome</keyword>
<dbReference type="OrthoDB" id="21828at2"/>
<keyword evidence="4 7" id="KW-0812">Transmembrane</keyword>
<comment type="similarity">
    <text evidence="7">Belongs to the drug/metabolite transporter (DMT) superfamily. Small multidrug resistance (SMR) (TC 2.A.7.1) family.</text>
</comment>
<keyword evidence="2" id="KW-0813">Transport</keyword>
<dbReference type="Proteomes" id="UP000321886">
    <property type="component" value="Unassembled WGS sequence"/>
</dbReference>
<organism evidence="9 10">
    <name type="scientific">Halobacillus faecis</name>
    <dbReference type="NCBI Taxonomy" id="360184"/>
    <lineage>
        <taxon>Bacteria</taxon>
        <taxon>Bacillati</taxon>
        <taxon>Bacillota</taxon>
        <taxon>Bacilli</taxon>
        <taxon>Bacillales</taxon>
        <taxon>Bacillaceae</taxon>
        <taxon>Halobacillus</taxon>
    </lineage>
</organism>
<dbReference type="Gene3D" id="1.10.3730.20">
    <property type="match status" value="1"/>
</dbReference>
<evidence type="ECO:0000256" key="7">
    <source>
        <dbReference type="RuleBase" id="RU003942"/>
    </source>
</evidence>
<protein>
    <submittedName>
        <fullName evidence="9">Putative membrane protein YvaE</fullName>
    </submittedName>
</protein>
<dbReference type="PANTHER" id="PTHR30561:SF1">
    <property type="entry name" value="MULTIDRUG TRANSPORTER EMRE"/>
    <property type="match status" value="1"/>
</dbReference>
<dbReference type="SUPFAM" id="SSF103481">
    <property type="entry name" value="Multidrug resistance efflux transporter EmrE"/>
    <property type="match status" value="1"/>
</dbReference>
<evidence type="ECO:0000256" key="3">
    <source>
        <dbReference type="ARBA" id="ARBA00022475"/>
    </source>
</evidence>
<reference evidence="9 10" key="1">
    <citation type="submission" date="2019-07" db="EMBL/GenBank/DDBJ databases">
        <title>Whole genome shotgun sequence of Halobacillus faecis NBRC 103569.</title>
        <authorList>
            <person name="Hosoyama A."/>
            <person name="Uohara A."/>
            <person name="Ohji S."/>
            <person name="Ichikawa N."/>
        </authorList>
    </citation>
    <scope>NUCLEOTIDE SEQUENCE [LARGE SCALE GENOMIC DNA]</scope>
    <source>
        <strain evidence="9 10">NBRC 103569</strain>
    </source>
</reference>
<evidence type="ECO:0000256" key="5">
    <source>
        <dbReference type="ARBA" id="ARBA00022989"/>
    </source>
</evidence>
<evidence type="ECO:0000256" key="6">
    <source>
        <dbReference type="ARBA" id="ARBA00023136"/>
    </source>
</evidence>
<dbReference type="RefSeq" id="WP_146813741.1">
    <property type="nucleotide sequence ID" value="NZ_BJYD01000006.1"/>
</dbReference>
<keyword evidence="6 8" id="KW-0472">Membrane</keyword>
<name>A0A511WNI7_9BACI</name>
<dbReference type="Pfam" id="PF00893">
    <property type="entry name" value="Multi_Drug_Res"/>
    <property type="match status" value="1"/>
</dbReference>
<evidence type="ECO:0000256" key="4">
    <source>
        <dbReference type="ARBA" id="ARBA00022692"/>
    </source>
</evidence>
<feature type="transmembrane region" description="Helical" evidence="8">
    <location>
        <begin position="31"/>
        <end position="48"/>
    </location>
</feature>
<dbReference type="PANTHER" id="PTHR30561">
    <property type="entry name" value="SMR FAMILY PROTON-DEPENDENT DRUG EFFLUX TRANSPORTER SUGE"/>
    <property type="match status" value="1"/>
</dbReference>
<evidence type="ECO:0000256" key="1">
    <source>
        <dbReference type="ARBA" id="ARBA00004651"/>
    </source>
</evidence>
<dbReference type="AlphaFoldDB" id="A0A511WNI7"/>
<keyword evidence="5 8" id="KW-1133">Transmembrane helix</keyword>
<accession>A0A511WNI7</accession>
<dbReference type="GO" id="GO:0022857">
    <property type="term" value="F:transmembrane transporter activity"/>
    <property type="evidence" value="ECO:0007669"/>
    <property type="project" value="InterPro"/>
</dbReference>
<evidence type="ECO:0000313" key="10">
    <source>
        <dbReference type="Proteomes" id="UP000321886"/>
    </source>
</evidence>